<dbReference type="InterPro" id="IPR015424">
    <property type="entry name" value="PyrdxlP-dep_Trfase"/>
</dbReference>
<dbReference type="Gene3D" id="3.40.640.10">
    <property type="entry name" value="Type I PLP-dependent aspartate aminotransferase-like (Major domain)"/>
    <property type="match status" value="1"/>
</dbReference>
<organism evidence="3 4">
    <name type="scientific">Phycisphaera mikurensis (strain NBRC 102666 / KCTC 22515 / FYK2301M01)</name>
    <dbReference type="NCBI Taxonomy" id="1142394"/>
    <lineage>
        <taxon>Bacteria</taxon>
        <taxon>Pseudomonadati</taxon>
        <taxon>Planctomycetota</taxon>
        <taxon>Phycisphaerae</taxon>
        <taxon>Phycisphaerales</taxon>
        <taxon>Phycisphaeraceae</taxon>
        <taxon>Phycisphaera</taxon>
    </lineage>
</organism>
<dbReference type="GO" id="GO:0030170">
    <property type="term" value="F:pyridoxal phosphate binding"/>
    <property type="evidence" value="ECO:0007669"/>
    <property type="project" value="InterPro"/>
</dbReference>
<proteinExistence type="inferred from homology"/>
<dbReference type="OrthoDB" id="231967at2"/>
<keyword evidence="1 3" id="KW-0032">Aminotransferase</keyword>
<evidence type="ECO:0000256" key="1">
    <source>
        <dbReference type="RuleBase" id="RU000481"/>
    </source>
</evidence>
<dbReference type="AlphaFoldDB" id="I0ICU9"/>
<dbReference type="HOGENOM" id="CLU_017584_4_4_0"/>
<dbReference type="PROSITE" id="PS00105">
    <property type="entry name" value="AA_TRANSFER_CLASS_1"/>
    <property type="match status" value="1"/>
</dbReference>
<feature type="domain" description="Aminotransferase class I/classII large" evidence="2">
    <location>
        <begin position="50"/>
        <end position="365"/>
    </location>
</feature>
<name>I0ICU9_PHYMF</name>
<evidence type="ECO:0000313" key="3">
    <source>
        <dbReference type="EMBL" id="BAM03087.1"/>
    </source>
</evidence>
<dbReference type="EMBL" id="AP012338">
    <property type="protein sequence ID" value="BAM03087.1"/>
    <property type="molecule type" value="Genomic_DNA"/>
</dbReference>
<comment type="similarity">
    <text evidence="1">Belongs to the class-I pyridoxal-phosphate-dependent aminotransferase family.</text>
</comment>
<dbReference type="PANTHER" id="PTHR43510:SF1">
    <property type="entry name" value="AMINOTRANSFERASE FUNCTION, HYPOTHETICAL (EUROFUNG)"/>
    <property type="match status" value="1"/>
</dbReference>
<dbReference type="KEGG" id="phm:PSMK_09280"/>
<dbReference type="InterPro" id="IPR015421">
    <property type="entry name" value="PyrdxlP-dep_Trfase_major"/>
</dbReference>
<protein>
    <recommendedName>
        <fullName evidence="1">Aminotransferase</fullName>
        <ecNumber evidence="1">2.6.1.-</ecNumber>
    </recommendedName>
</protein>
<dbReference type="SUPFAM" id="SSF53383">
    <property type="entry name" value="PLP-dependent transferases"/>
    <property type="match status" value="1"/>
</dbReference>
<dbReference type="Gene3D" id="3.90.1150.10">
    <property type="entry name" value="Aspartate Aminotransferase, domain 1"/>
    <property type="match status" value="1"/>
</dbReference>
<dbReference type="InterPro" id="IPR004839">
    <property type="entry name" value="Aminotransferase_I/II_large"/>
</dbReference>
<dbReference type="eggNOG" id="COG0436">
    <property type="taxonomic scope" value="Bacteria"/>
</dbReference>
<accession>I0ICU9</accession>
<evidence type="ECO:0000313" key="4">
    <source>
        <dbReference type="Proteomes" id="UP000007881"/>
    </source>
</evidence>
<dbReference type="GO" id="GO:0008483">
    <property type="term" value="F:transaminase activity"/>
    <property type="evidence" value="ECO:0007669"/>
    <property type="project" value="UniProtKB-KW"/>
</dbReference>
<dbReference type="RefSeq" id="WP_014436307.1">
    <property type="nucleotide sequence ID" value="NC_017080.1"/>
</dbReference>
<dbReference type="InterPro" id="IPR004838">
    <property type="entry name" value="NHTrfase_class1_PyrdxlP-BS"/>
</dbReference>
<sequence length="379" mass="42159">MPTFQPFEQERVMSKFEFEVDYNLSESGSHPISLRELVGDDPELLETLLDTRLDYTHANGLRSLRENVSRLYPGSSADDVLITVGTVEANYNAIHSVCEPGDEIVVMMPNYLQAWGSAVNLGLDVKTFPLVEERGWAPDLDALRETVSPRTKMIAVCNPNNPTGRILTEEEMETIVEIADGVGAWLLADEVYRGAERVRDDYAPTFFGRYDKVLATGSLSKAYGLPGLRLGWVLGPQAMLDEIWARHEYTTISASMISNKLAAFALSPEVRPRIIERTRGFVRRGFPVLQQWVAEQGDTLRLTEPDAAAVAFCKYHHGIGSVELCERIREEQSVLLVPGAHFNAEGFVRISYGLPEEYLRAGLDRVATVLRSLEPAAVG</sequence>
<dbReference type="InterPro" id="IPR015422">
    <property type="entry name" value="PyrdxlP-dep_Trfase_small"/>
</dbReference>
<comment type="cofactor">
    <cofactor evidence="1">
        <name>pyridoxal 5'-phosphate</name>
        <dbReference type="ChEBI" id="CHEBI:597326"/>
    </cofactor>
</comment>
<dbReference type="CDD" id="cd00609">
    <property type="entry name" value="AAT_like"/>
    <property type="match status" value="1"/>
</dbReference>
<keyword evidence="4" id="KW-1185">Reference proteome</keyword>
<dbReference type="PANTHER" id="PTHR43510">
    <property type="entry name" value="AMINOTRANSFERASE FUNCTION, HYPOTHETICAL (EUROFUNG)"/>
    <property type="match status" value="1"/>
</dbReference>
<keyword evidence="1 3" id="KW-0808">Transferase</keyword>
<dbReference type="Pfam" id="PF00155">
    <property type="entry name" value="Aminotran_1_2"/>
    <property type="match status" value="1"/>
</dbReference>
<dbReference type="STRING" id="1142394.PSMK_09280"/>
<gene>
    <name evidence="3" type="ordered locus">PSMK_09280</name>
</gene>
<dbReference type="Proteomes" id="UP000007881">
    <property type="component" value="Chromosome"/>
</dbReference>
<dbReference type="EC" id="2.6.1.-" evidence="1"/>
<reference evidence="3 4" key="1">
    <citation type="submission" date="2012-02" db="EMBL/GenBank/DDBJ databases">
        <title>Complete genome sequence of Phycisphaera mikurensis NBRC 102666.</title>
        <authorList>
            <person name="Ankai A."/>
            <person name="Hosoyama A."/>
            <person name="Terui Y."/>
            <person name="Sekine M."/>
            <person name="Fukai R."/>
            <person name="Kato Y."/>
            <person name="Nakamura S."/>
            <person name="Yamada-Narita S."/>
            <person name="Kawakoshi A."/>
            <person name="Fukunaga Y."/>
            <person name="Yamazaki S."/>
            <person name="Fujita N."/>
        </authorList>
    </citation>
    <scope>NUCLEOTIDE SEQUENCE [LARGE SCALE GENOMIC DNA]</scope>
    <source>
        <strain evidence="4">NBRC 102666 / KCTC 22515 / FYK2301M01</strain>
    </source>
</reference>
<evidence type="ECO:0000259" key="2">
    <source>
        <dbReference type="Pfam" id="PF00155"/>
    </source>
</evidence>